<name>A0AAV2RLB6_MEGNR</name>
<feature type="non-terminal residue" evidence="4">
    <location>
        <position position="1"/>
    </location>
</feature>
<dbReference type="PROSITE" id="PS51670">
    <property type="entry name" value="SHKT"/>
    <property type="match status" value="1"/>
</dbReference>
<keyword evidence="2" id="KW-1133">Transmembrane helix</keyword>
<reference evidence="4 5" key="1">
    <citation type="submission" date="2024-05" db="EMBL/GenBank/DDBJ databases">
        <authorList>
            <person name="Wallberg A."/>
        </authorList>
    </citation>
    <scope>NUCLEOTIDE SEQUENCE [LARGE SCALE GENOMIC DNA]</scope>
</reference>
<evidence type="ECO:0000313" key="4">
    <source>
        <dbReference type="EMBL" id="CAL4130430.1"/>
    </source>
</evidence>
<evidence type="ECO:0000259" key="3">
    <source>
        <dbReference type="PROSITE" id="PS51670"/>
    </source>
</evidence>
<feature type="disulfide bond" evidence="1">
    <location>
        <begin position="4"/>
        <end position="38"/>
    </location>
</feature>
<comment type="caution">
    <text evidence="1">Lacks conserved residue(s) required for the propagation of feature annotation.</text>
</comment>
<evidence type="ECO:0000256" key="2">
    <source>
        <dbReference type="SAM" id="Phobius"/>
    </source>
</evidence>
<feature type="domain" description="ShKT" evidence="3">
    <location>
        <begin position="4"/>
        <end position="38"/>
    </location>
</feature>
<feature type="transmembrane region" description="Helical" evidence="2">
    <location>
        <begin position="178"/>
        <end position="201"/>
    </location>
</feature>
<dbReference type="Proteomes" id="UP001497623">
    <property type="component" value="Unassembled WGS sequence"/>
</dbReference>
<keyword evidence="5" id="KW-1185">Reference proteome</keyword>
<organism evidence="4 5">
    <name type="scientific">Meganyctiphanes norvegica</name>
    <name type="common">Northern krill</name>
    <name type="synonym">Thysanopoda norvegica</name>
    <dbReference type="NCBI Taxonomy" id="48144"/>
    <lineage>
        <taxon>Eukaryota</taxon>
        <taxon>Metazoa</taxon>
        <taxon>Ecdysozoa</taxon>
        <taxon>Arthropoda</taxon>
        <taxon>Crustacea</taxon>
        <taxon>Multicrustacea</taxon>
        <taxon>Malacostraca</taxon>
        <taxon>Eumalacostraca</taxon>
        <taxon>Eucarida</taxon>
        <taxon>Euphausiacea</taxon>
        <taxon>Euphausiidae</taxon>
        <taxon>Meganyctiphanes</taxon>
    </lineage>
</organism>
<dbReference type="Pfam" id="PF01549">
    <property type="entry name" value="ShK"/>
    <property type="match status" value="1"/>
</dbReference>
<keyword evidence="2" id="KW-0472">Membrane</keyword>
<sequence>VSECIDKQGSCEDWAANGLCESQPAFMLPNCPKACKECGPQQTTRSKRQTLQPNDATTFAPTVEPTEVVTEVPEEGGFQCYSCSLDFRLVGYERDNPCLGRHVNLSQEYIVTCGRKDLFCMAQRTEWNGILIDLSRSCTDECYYGCRPKGYGVAIDHCVECCYSNSTACNTMYPSSSAVVITFSVPSLLLCGLFSISYYSLKL</sequence>
<gene>
    <name evidence="4" type="ORF">MNOR_LOCUS26537</name>
</gene>
<evidence type="ECO:0000313" key="5">
    <source>
        <dbReference type="Proteomes" id="UP001497623"/>
    </source>
</evidence>
<accession>A0AAV2RLB6</accession>
<dbReference type="InterPro" id="IPR003582">
    <property type="entry name" value="ShKT_dom"/>
</dbReference>
<keyword evidence="1" id="KW-1015">Disulfide bond</keyword>
<dbReference type="Gene3D" id="1.10.10.1940">
    <property type="match status" value="1"/>
</dbReference>
<evidence type="ECO:0000256" key="1">
    <source>
        <dbReference type="PROSITE-ProRule" id="PRU01005"/>
    </source>
</evidence>
<dbReference type="EMBL" id="CAXKWB010026639">
    <property type="protein sequence ID" value="CAL4130430.1"/>
    <property type="molecule type" value="Genomic_DNA"/>
</dbReference>
<keyword evidence="2" id="KW-0812">Transmembrane</keyword>
<dbReference type="AlphaFoldDB" id="A0AAV2RLB6"/>
<protein>
    <recommendedName>
        <fullName evidence="3">ShKT domain-containing protein</fullName>
    </recommendedName>
</protein>
<dbReference type="SMART" id="SM00254">
    <property type="entry name" value="ShKT"/>
    <property type="match status" value="1"/>
</dbReference>
<comment type="caution">
    <text evidence="4">The sequence shown here is derived from an EMBL/GenBank/DDBJ whole genome shotgun (WGS) entry which is preliminary data.</text>
</comment>
<feature type="non-terminal residue" evidence="4">
    <location>
        <position position="203"/>
    </location>
</feature>
<proteinExistence type="predicted"/>